<evidence type="ECO:0000313" key="1">
    <source>
        <dbReference type="EMBL" id="MBB3104241.1"/>
    </source>
</evidence>
<reference evidence="1 2" key="1">
    <citation type="submission" date="2020-08" db="EMBL/GenBank/DDBJ databases">
        <title>Genomic Encyclopedia of Type Strains, Phase III (KMG-III): the genomes of soil and plant-associated and newly described type strains.</title>
        <authorList>
            <person name="Whitman W."/>
        </authorList>
    </citation>
    <scope>NUCLEOTIDE SEQUENCE [LARGE SCALE GENOMIC DNA]</scope>
    <source>
        <strain evidence="1 2">CECT 4462</strain>
    </source>
</reference>
<proteinExistence type="predicted"/>
<name>A0A839T3Y2_AZOMA</name>
<gene>
    <name evidence="1" type="ORF">FHR87_002656</name>
</gene>
<comment type="caution">
    <text evidence="1">The sequence shown here is derived from an EMBL/GenBank/DDBJ whole genome shotgun (WGS) entry which is preliminary data.</text>
</comment>
<evidence type="ECO:0000313" key="2">
    <source>
        <dbReference type="Proteomes" id="UP000549250"/>
    </source>
</evidence>
<dbReference type="Proteomes" id="UP000549250">
    <property type="component" value="Unassembled WGS sequence"/>
</dbReference>
<dbReference type="EMBL" id="JACHXI010000013">
    <property type="protein sequence ID" value="MBB3104241.1"/>
    <property type="molecule type" value="Genomic_DNA"/>
</dbReference>
<organism evidence="1 2">
    <name type="scientific">Azomonas macrocytogenes</name>
    <name type="common">Azotobacter macrocytogenes</name>
    <dbReference type="NCBI Taxonomy" id="69962"/>
    <lineage>
        <taxon>Bacteria</taxon>
        <taxon>Pseudomonadati</taxon>
        <taxon>Pseudomonadota</taxon>
        <taxon>Gammaproteobacteria</taxon>
        <taxon>Pseudomonadales</taxon>
        <taxon>Pseudomonadaceae</taxon>
        <taxon>Azomonas</taxon>
    </lineage>
</organism>
<dbReference type="AlphaFoldDB" id="A0A839T3Y2"/>
<sequence>MMNPTNGEGGAFSCSRACHEFHRQGMAVVVNDVLQKVAVLAAAARMVTIVANRSQRTLFVLDKLIFCLTY</sequence>
<keyword evidence="2" id="KW-1185">Reference proteome</keyword>
<protein>
    <submittedName>
        <fullName evidence="1">Uncharacterized protein</fullName>
    </submittedName>
</protein>
<accession>A0A839T3Y2</accession>